<gene>
    <name evidence="11" type="primary">exo I_1</name>
    <name evidence="11" type="ORF">NCTC11388_00010</name>
</gene>
<dbReference type="GO" id="GO:0016020">
    <property type="term" value="C:membrane"/>
    <property type="evidence" value="ECO:0007669"/>
    <property type="project" value="TreeGrafter"/>
</dbReference>
<dbReference type="GO" id="GO:0030203">
    <property type="term" value="P:glycosaminoglycan metabolic process"/>
    <property type="evidence" value="ECO:0007669"/>
    <property type="project" value="TreeGrafter"/>
</dbReference>
<comment type="catalytic activity">
    <reaction evidence="1">
        <text>Hydrolysis of terminal non-reducing N-acetyl-D-hexosamine residues in N-acetyl-beta-D-hexosaminides.</text>
        <dbReference type="EC" id="3.2.1.52"/>
    </reaction>
</comment>
<dbReference type="InterPro" id="IPR000421">
    <property type="entry name" value="FA58C"/>
</dbReference>
<sequence>MFRIILNTLLLFFLLPLTGLAQNKTLNIIPKPNRITYHVGSYTIPGQPIIYVSPEFEEVAGLLAEHPAIKGFTIEKIKKIKKTPENGIRLIPGFSTDQIGDNSYHIDIDNNGIVLKAKTPAMMINAIYTLIQMSYLQDQPEILPAVEIEDSPRFGYRGIMLDVSRHFMPFASLKKFVDVMAIYKFNRLHWHLTDGAGWRLEIHKYPELTQKAAWRTHSSWKEWWNNGRQYVEQGTPNASGGYYTQDQARELVAYAARKGITIIPEIEMPGHSEEVLAVFPQLSCSGKPYTQGEFCIGNEETFTFLKNVLDEVLQIFPSTYIHIGGDEAAKEHWKNCPKDQALMKKEGLKNEEELQSYAIRQMDQYLQSKGRKLLGWDEILEGGLSEGATVMSWRGEDGGIKAANAGHDVIMTPGSYLYFDSYQTDPRTQPEAIGGYLPIEKVYSYDPVPATISSDKAKHVLGAQANLWAEYMPTYQHVEYMAFPRALALSEIVWSKKEDKNWEDFKARLQNHYKILQQLEVNYYRPSYNVRFDVQFNDKRYSNLISINTEQTNPDIHYTIDGSIPTARSTTYTQPIDLTIPTTLTAAMFIDSIRVGPVQSIEVDVHKAIGKTVIYQNSWDGYPAQKELTLTNGKKGGLSYGDGEWQGFTKDLDITVDFERREEIKSVAMNFMQVPGPGVYFPGEFTVLISDNGKTFREIGTVKNDVGTDDPKLKFKKFELKLPKSQAARFVRIKATNSMKGYLFTDEVLIY</sequence>
<dbReference type="PRINTS" id="PR00738">
    <property type="entry name" value="GLHYDRLASE20"/>
</dbReference>
<dbReference type="SUPFAM" id="SSF55545">
    <property type="entry name" value="beta-N-acetylhexosaminidase-like domain"/>
    <property type="match status" value="1"/>
</dbReference>
<evidence type="ECO:0000256" key="4">
    <source>
        <dbReference type="ARBA" id="ARBA00022801"/>
    </source>
</evidence>
<dbReference type="PANTHER" id="PTHR22600:SF57">
    <property type="entry name" value="BETA-N-ACETYLHEXOSAMINIDASE"/>
    <property type="match status" value="1"/>
</dbReference>
<dbReference type="Gene3D" id="3.20.20.80">
    <property type="entry name" value="Glycosidases"/>
    <property type="match status" value="1"/>
</dbReference>
<keyword evidence="5 11" id="KW-0326">Glycosidase</keyword>
<dbReference type="Pfam" id="PF00728">
    <property type="entry name" value="Glyco_hydro_20"/>
    <property type="match status" value="1"/>
</dbReference>
<feature type="domain" description="Beta-hexosaminidase bacterial type N-terminal" evidence="9">
    <location>
        <begin position="26"/>
        <end position="150"/>
    </location>
</feature>
<dbReference type="InterPro" id="IPR015883">
    <property type="entry name" value="Glyco_hydro_20_cat"/>
</dbReference>
<protein>
    <recommendedName>
        <fullName evidence="3">beta-N-acetylhexosaminidase</fullName>
        <ecNumber evidence="3">3.2.1.52</ecNumber>
    </recommendedName>
</protein>
<dbReference type="Pfam" id="PF02838">
    <property type="entry name" value="Glyco_hydro_20b"/>
    <property type="match status" value="1"/>
</dbReference>
<dbReference type="InterPro" id="IPR008979">
    <property type="entry name" value="Galactose-bd-like_sf"/>
</dbReference>
<dbReference type="Pfam" id="PF13290">
    <property type="entry name" value="CHB_HEX_C_1"/>
    <property type="match status" value="1"/>
</dbReference>
<evidence type="ECO:0000256" key="1">
    <source>
        <dbReference type="ARBA" id="ARBA00001231"/>
    </source>
</evidence>
<evidence type="ECO:0000259" key="10">
    <source>
        <dbReference type="Pfam" id="PF13290"/>
    </source>
</evidence>
<dbReference type="EC" id="3.2.1.52" evidence="3"/>
<dbReference type="RefSeq" id="WP_115168633.1">
    <property type="nucleotide sequence ID" value="NZ_UGYW01000001.1"/>
</dbReference>
<keyword evidence="4 11" id="KW-0378">Hydrolase</keyword>
<accession>A0A380B875</accession>
<evidence type="ECO:0000259" key="9">
    <source>
        <dbReference type="Pfam" id="PF02838"/>
    </source>
</evidence>
<dbReference type="Proteomes" id="UP000254893">
    <property type="component" value="Unassembled WGS sequence"/>
</dbReference>
<dbReference type="SUPFAM" id="SSF51445">
    <property type="entry name" value="(Trans)glycosidases"/>
    <property type="match status" value="1"/>
</dbReference>
<name>A0A380B875_SPHSI</name>
<feature type="active site" description="Proton donor" evidence="6">
    <location>
        <position position="327"/>
    </location>
</feature>
<feature type="domain" description="F5/8 type C" evidence="8">
    <location>
        <begin position="631"/>
        <end position="738"/>
    </location>
</feature>
<evidence type="ECO:0000259" key="8">
    <source>
        <dbReference type="Pfam" id="PF00754"/>
    </source>
</evidence>
<dbReference type="InterPro" id="IPR029018">
    <property type="entry name" value="Hex-like_dom2"/>
</dbReference>
<proteinExistence type="inferred from homology"/>
<evidence type="ECO:0000256" key="3">
    <source>
        <dbReference type="ARBA" id="ARBA00012663"/>
    </source>
</evidence>
<dbReference type="Pfam" id="PF00754">
    <property type="entry name" value="F5_F8_type_C"/>
    <property type="match status" value="1"/>
</dbReference>
<dbReference type="GO" id="GO:0005975">
    <property type="term" value="P:carbohydrate metabolic process"/>
    <property type="evidence" value="ECO:0007669"/>
    <property type="project" value="InterPro"/>
</dbReference>
<dbReference type="Gene3D" id="3.30.379.10">
    <property type="entry name" value="Chitobiase/beta-hexosaminidase domain 2-like"/>
    <property type="match status" value="1"/>
</dbReference>
<feature type="domain" description="GH29D-like beta-sandwich" evidence="10">
    <location>
        <begin position="545"/>
        <end position="590"/>
    </location>
</feature>
<organism evidence="11 12">
    <name type="scientific">Sphingobacterium spiritivorum</name>
    <name type="common">Flavobacterium spiritivorum</name>
    <dbReference type="NCBI Taxonomy" id="258"/>
    <lineage>
        <taxon>Bacteria</taxon>
        <taxon>Pseudomonadati</taxon>
        <taxon>Bacteroidota</taxon>
        <taxon>Sphingobacteriia</taxon>
        <taxon>Sphingobacteriales</taxon>
        <taxon>Sphingobacteriaceae</taxon>
        <taxon>Sphingobacterium</taxon>
    </lineage>
</organism>
<dbReference type="InterPro" id="IPR015882">
    <property type="entry name" value="HEX_bac_N"/>
</dbReference>
<dbReference type="InterPro" id="IPR017853">
    <property type="entry name" value="GH"/>
</dbReference>
<dbReference type="PANTHER" id="PTHR22600">
    <property type="entry name" value="BETA-HEXOSAMINIDASE"/>
    <property type="match status" value="1"/>
</dbReference>
<comment type="similarity">
    <text evidence="2">Belongs to the glycosyl hydrolase 20 family.</text>
</comment>
<dbReference type="Gene3D" id="2.60.120.260">
    <property type="entry name" value="Galactose-binding domain-like"/>
    <property type="match status" value="1"/>
</dbReference>
<dbReference type="SUPFAM" id="SSF49785">
    <property type="entry name" value="Galactose-binding domain-like"/>
    <property type="match status" value="1"/>
</dbReference>
<evidence type="ECO:0000256" key="5">
    <source>
        <dbReference type="ARBA" id="ARBA00023295"/>
    </source>
</evidence>
<dbReference type="GO" id="GO:0004563">
    <property type="term" value="F:beta-N-acetylhexosaminidase activity"/>
    <property type="evidence" value="ECO:0007669"/>
    <property type="project" value="UniProtKB-EC"/>
</dbReference>
<dbReference type="CDD" id="cd06563">
    <property type="entry name" value="GH20_chitobiase-like"/>
    <property type="match status" value="1"/>
</dbReference>
<evidence type="ECO:0000256" key="6">
    <source>
        <dbReference type="PIRSR" id="PIRSR625705-1"/>
    </source>
</evidence>
<dbReference type="EMBL" id="UGYW01000001">
    <property type="protein sequence ID" value="SUI96529.1"/>
    <property type="molecule type" value="Genomic_DNA"/>
</dbReference>
<evidence type="ECO:0000313" key="11">
    <source>
        <dbReference type="EMBL" id="SUI96529.1"/>
    </source>
</evidence>
<evidence type="ECO:0000256" key="2">
    <source>
        <dbReference type="ARBA" id="ARBA00006285"/>
    </source>
</evidence>
<dbReference type="InterPro" id="IPR025705">
    <property type="entry name" value="Beta_hexosaminidase_sua/sub"/>
</dbReference>
<dbReference type="AlphaFoldDB" id="A0A380B875"/>
<evidence type="ECO:0000313" key="12">
    <source>
        <dbReference type="Proteomes" id="UP000254893"/>
    </source>
</evidence>
<feature type="domain" description="Glycoside hydrolase family 20 catalytic" evidence="7">
    <location>
        <begin position="154"/>
        <end position="496"/>
    </location>
</feature>
<reference evidence="11 12" key="1">
    <citation type="submission" date="2018-06" db="EMBL/GenBank/DDBJ databases">
        <authorList>
            <consortium name="Pathogen Informatics"/>
            <person name="Doyle S."/>
        </authorList>
    </citation>
    <scope>NUCLEOTIDE SEQUENCE [LARGE SCALE GENOMIC DNA]</scope>
    <source>
        <strain evidence="11 12">NCTC11388</strain>
    </source>
</reference>
<dbReference type="InterPro" id="IPR059177">
    <property type="entry name" value="GH29D-like_dom"/>
</dbReference>
<evidence type="ECO:0000259" key="7">
    <source>
        <dbReference type="Pfam" id="PF00728"/>
    </source>
</evidence>